<feature type="chain" id="PRO_5001590720" description="Alpha-amylase" evidence="4">
    <location>
        <begin position="23"/>
        <end position="629"/>
    </location>
</feature>
<dbReference type="CDD" id="cd14948">
    <property type="entry name" value="BACON"/>
    <property type="match status" value="1"/>
</dbReference>
<dbReference type="InterPro" id="IPR024361">
    <property type="entry name" value="BACON"/>
</dbReference>
<keyword evidence="3" id="KW-0119">Carbohydrate metabolism</keyword>
<gene>
    <name evidence="6" type="ORF">BN938_2063</name>
</gene>
<dbReference type="SMART" id="SM00642">
    <property type="entry name" value="Aamy"/>
    <property type="match status" value="1"/>
</dbReference>
<dbReference type="Pfam" id="PF19190">
    <property type="entry name" value="BACON_2"/>
    <property type="match status" value="1"/>
</dbReference>
<name>A0A060R966_9BACT</name>
<sequence length="629" mass="69541" precursor="true">MKQKLLLCASLLLLILASCKTGDGNNNSATPDPILARIELSGVELNFEGDAAEKTLTLSSNVAWQIKGSNDWCTVTPDRGAATGSVTLTVTVKDNNTNKNRSIALVVSPTEQTSISTSKSIAVIQTKGGQVMPETPAEWDGVRRGDIFYEIFVRSFADSNGDGIGDLRGVTAKLDYLVSLGVTGIWLTPINPSPSYHGYDVDDYKAVNPQLGTLADFDDLVAKARAKGIKVVLDFVINHSSKTHPWFVKALADPASKERGYYSFAKRATVKADCEAGKIAMVDNNKYVADWWRVVDSENCYYGMFSDWMPDFNYGRVPKLNAVYDEILGAAKFWMERGVAGLRLDAVKHIYQDEWGQENIKFLKRFYEDLKKDYADIYMIGEVLGSTEQSSMFLQAIPSVFHFDSWWKLEDALANSRGRYYAKDMAECLAKFGGNAARVGTKLSNHDEDRAMSKLDQSIPKAKIAFAAIMATPGQPYIYYGEETGAWGTKSGGDENVREPLIWGDSYTTTWRTGRKPATVMAQQADANSLLNFYRDFTKLRNTYAALAEGTMSYPDPATTPNELMVVTREKGSEKIMVIANFANASLDYQITTPVKSLIKTHNGAKVLKFADGGYIAQMEPYSIVIVEI</sequence>
<dbReference type="PRINTS" id="PR00110">
    <property type="entry name" value="ALPHAAMYLASE"/>
</dbReference>
<dbReference type="GO" id="GO:0009313">
    <property type="term" value="P:oligosaccharide catabolic process"/>
    <property type="evidence" value="ECO:0007669"/>
    <property type="project" value="TreeGrafter"/>
</dbReference>
<evidence type="ECO:0000256" key="3">
    <source>
        <dbReference type="RuleBase" id="RU361134"/>
    </source>
</evidence>
<dbReference type="AlphaFoldDB" id="A0A060R966"/>
<dbReference type="InterPro" id="IPR006046">
    <property type="entry name" value="Alpha_amylase"/>
</dbReference>
<dbReference type="CDD" id="cd11316">
    <property type="entry name" value="AmyAc_bac2_AmyA"/>
    <property type="match status" value="1"/>
</dbReference>
<evidence type="ECO:0000259" key="5">
    <source>
        <dbReference type="SMART" id="SM00642"/>
    </source>
</evidence>
<proteinExistence type="inferred from homology"/>
<accession>A0A060R966</accession>
<keyword evidence="7" id="KW-1185">Reference proteome</keyword>
<dbReference type="PANTHER" id="PTHR10357:SF179">
    <property type="entry name" value="NEUTRAL AND BASIC AMINO ACID TRANSPORT PROTEIN RBAT"/>
    <property type="match status" value="1"/>
</dbReference>
<dbReference type="Gene3D" id="2.60.40.10">
    <property type="entry name" value="Immunoglobulins"/>
    <property type="match status" value="1"/>
</dbReference>
<dbReference type="HOGENOM" id="CLU_006462_2_4_10"/>
<dbReference type="InterPro" id="IPR013780">
    <property type="entry name" value="Glyco_hydro_b"/>
</dbReference>
<dbReference type="Pfam" id="PF00128">
    <property type="entry name" value="Alpha-amylase"/>
    <property type="match status" value="1"/>
</dbReference>
<keyword evidence="4" id="KW-0732">Signal</keyword>
<dbReference type="Gene3D" id="3.90.400.10">
    <property type="entry name" value="Oligo-1,6-glucosidase, Domain 2"/>
    <property type="match status" value="1"/>
</dbReference>
<comment type="similarity">
    <text evidence="1 2">Belongs to the glycosyl hydrolase 13 family.</text>
</comment>
<dbReference type="EMBL" id="HG934468">
    <property type="protein sequence ID" value="CDN32136.1"/>
    <property type="molecule type" value="Genomic_DNA"/>
</dbReference>
<dbReference type="EC" id="3.2.1.1" evidence="3"/>
<dbReference type="KEGG" id="rbc:BN938_2063"/>
<evidence type="ECO:0000313" key="7">
    <source>
        <dbReference type="Proteomes" id="UP000027616"/>
    </source>
</evidence>
<dbReference type="Gene3D" id="2.60.40.1180">
    <property type="entry name" value="Golgi alpha-mannosidase II"/>
    <property type="match status" value="1"/>
</dbReference>
<dbReference type="InterPro" id="IPR045857">
    <property type="entry name" value="O16G_dom_2"/>
</dbReference>
<evidence type="ECO:0000256" key="2">
    <source>
        <dbReference type="RuleBase" id="RU003615"/>
    </source>
</evidence>
<dbReference type="OrthoDB" id="9805159at2"/>
<feature type="domain" description="Glycosyl hydrolase family 13 catalytic" evidence="5">
    <location>
        <begin position="150"/>
        <end position="512"/>
    </location>
</feature>
<protein>
    <recommendedName>
        <fullName evidence="3">Alpha-amylase</fullName>
        <ecNumber evidence="3">3.2.1.1</ecNumber>
    </recommendedName>
</protein>
<dbReference type="InterPro" id="IPR017853">
    <property type="entry name" value="GH"/>
</dbReference>
<dbReference type="SUPFAM" id="SSF51445">
    <property type="entry name" value="(Trans)glycosidases"/>
    <property type="match status" value="1"/>
</dbReference>
<dbReference type="STRING" id="1433126.BN938_2063"/>
<keyword evidence="3 6" id="KW-0378">Hydrolase</keyword>
<evidence type="ECO:0000313" key="6">
    <source>
        <dbReference type="EMBL" id="CDN32136.1"/>
    </source>
</evidence>
<comment type="catalytic activity">
    <reaction evidence="3">
        <text>Endohydrolysis of (1-&gt;4)-alpha-D-glucosidic linkages in polysaccharides containing three or more (1-&gt;4)-alpha-linked D-glucose units.</text>
        <dbReference type="EC" id="3.2.1.1"/>
    </reaction>
</comment>
<evidence type="ECO:0000256" key="4">
    <source>
        <dbReference type="SAM" id="SignalP"/>
    </source>
</evidence>
<evidence type="ECO:0000256" key="1">
    <source>
        <dbReference type="ARBA" id="ARBA00008061"/>
    </source>
</evidence>
<reference evidence="6 7" key="1">
    <citation type="journal article" date="2015" name="Genome Announc.">
        <title>Complete Genome Sequence of the Novel Leech Symbiont Mucinivorans hirudinis M3T.</title>
        <authorList>
            <person name="Nelson M.C."/>
            <person name="Bomar L."/>
            <person name="Graf J."/>
        </authorList>
    </citation>
    <scope>NUCLEOTIDE SEQUENCE [LARGE SCALE GENOMIC DNA]</scope>
    <source>
        <strain evidence="7">M3</strain>
    </source>
</reference>
<feature type="signal peptide" evidence="4">
    <location>
        <begin position="1"/>
        <end position="22"/>
    </location>
</feature>
<dbReference type="eggNOG" id="COG0366">
    <property type="taxonomic scope" value="Bacteria"/>
</dbReference>
<dbReference type="Gene3D" id="3.20.20.80">
    <property type="entry name" value="Glycosidases"/>
    <property type="match status" value="1"/>
</dbReference>
<dbReference type="GO" id="GO:0004556">
    <property type="term" value="F:alpha-amylase activity"/>
    <property type="evidence" value="ECO:0007669"/>
    <property type="project" value="UniProtKB-UniRule"/>
</dbReference>
<dbReference type="PANTHER" id="PTHR10357">
    <property type="entry name" value="ALPHA-AMYLASE FAMILY MEMBER"/>
    <property type="match status" value="1"/>
</dbReference>
<organism evidence="6 7">
    <name type="scientific">Mucinivorans hirudinis</name>
    <dbReference type="NCBI Taxonomy" id="1433126"/>
    <lineage>
        <taxon>Bacteria</taxon>
        <taxon>Pseudomonadati</taxon>
        <taxon>Bacteroidota</taxon>
        <taxon>Bacteroidia</taxon>
        <taxon>Bacteroidales</taxon>
        <taxon>Rikenellaceae</taxon>
        <taxon>Mucinivorans</taxon>
    </lineage>
</organism>
<dbReference type="PROSITE" id="PS51257">
    <property type="entry name" value="PROKAR_LIPOPROTEIN"/>
    <property type="match status" value="1"/>
</dbReference>
<keyword evidence="3 6" id="KW-0326">Glycosidase</keyword>
<dbReference type="InterPro" id="IPR006047">
    <property type="entry name" value="GH13_cat_dom"/>
</dbReference>
<dbReference type="Proteomes" id="UP000027616">
    <property type="component" value="Chromosome I"/>
</dbReference>
<dbReference type="GO" id="GO:0043169">
    <property type="term" value="F:cation binding"/>
    <property type="evidence" value="ECO:0007669"/>
    <property type="project" value="InterPro"/>
</dbReference>
<dbReference type="InterPro" id="IPR013783">
    <property type="entry name" value="Ig-like_fold"/>
</dbReference>